<dbReference type="InterPro" id="IPR036513">
    <property type="entry name" value="STAS_dom_sf"/>
</dbReference>
<accession>A0A3B1B3H8</accession>
<dbReference type="PROSITE" id="PS50801">
    <property type="entry name" value="STAS"/>
    <property type="match status" value="1"/>
</dbReference>
<dbReference type="Gene3D" id="3.30.750.24">
    <property type="entry name" value="STAS domain"/>
    <property type="match status" value="1"/>
</dbReference>
<dbReference type="EMBL" id="UOFS01000040">
    <property type="protein sequence ID" value="VAW99626.1"/>
    <property type="molecule type" value="Genomic_DNA"/>
</dbReference>
<evidence type="ECO:0000259" key="1">
    <source>
        <dbReference type="PROSITE" id="PS50801"/>
    </source>
</evidence>
<dbReference type="InterPro" id="IPR058548">
    <property type="entry name" value="MlaB-like_STAS"/>
</dbReference>
<sequence>MALSVTEKNGNVHIQLEQKFTFECHREMRASYEGRASGTNYTLDFSRTEYIDSSALGMLLLLREAAGGDSHKIDFINCKPAVRKVFDVANFSLMFNIK</sequence>
<dbReference type="InterPro" id="IPR002645">
    <property type="entry name" value="STAS_dom"/>
</dbReference>
<name>A0A3B1B3H8_9ZZZZ</name>
<dbReference type="AlphaFoldDB" id="A0A3B1B3H8"/>
<protein>
    <recommendedName>
        <fullName evidence="1">STAS domain-containing protein</fullName>
    </recommendedName>
</protein>
<evidence type="ECO:0000313" key="2">
    <source>
        <dbReference type="EMBL" id="VAW99626.1"/>
    </source>
</evidence>
<dbReference type="SUPFAM" id="SSF52091">
    <property type="entry name" value="SpoIIaa-like"/>
    <property type="match status" value="1"/>
</dbReference>
<feature type="domain" description="STAS" evidence="1">
    <location>
        <begin position="1"/>
        <end position="98"/>
    </location>
</feature>
<dbReference type="Pfam" id="PF13466">
    <property type="entry name" value="STAS_2"/>
    <property type="match status" value="1"/>
</dbReference>
<dbReference type="CDD" id="cd07043">
    <property type="entry name" value="STAS_anti-anti-sigma_factors"/>
    <property type="match status" value="1"/>
</dbReference>
<organism evidence="2">
    <name type="scientific">hydrothermal vent metagenome</name>
    <dbReference type="NCBI Taxonomy" id="652676"/>
    <lineage>
        <taxon>unclassified sequences</taxon>
        <taxon>metagenomes</taxon>
        <taxon>ecological metagenomes</taxon>
    </lineage>
</organism>
<proteinExistence type="predicted"/>
<reference evidence="2" key="1">
    <citation type="submission" date="2018-06" db="EMBL/GenBank/DDBJ databases">
        <authorList>
            <person name="Zhirakovskaya E."/>
        </authorList>
    </citation>
    <scope>NUCLEOTIDE SEQUENCE</scope>
</reference>
<gene>
    <name evidence="2" type="ORF">MNBD_GAMMA22-2864</name>
</gene>